<dbReference type="Pfam" id="PF03368">
    <property type="entry name" value="Dicer_dimer"/>
    <property type="match status" value="1"/>
</dbReference>
<dbReference type="EMBL" id="ML733851">
    <property type="protein sequence ID" value="KAB8212822.1"/>
    <property type="molecule type" value="Genomic_DNA"/>
</dbReference>
<evidence type="ECO:0000259" key="3">
    <source>
        <dbReference type="Pfam" id="PF03368"/>
    </source>
</evidence>
<name>A0A5N6E5I4_9EURO</name>
<evidence type="ECO:0000256" key="2">
    <source>
        <dbReference type="ARBA" id="ARBA00022884"/>
    </source>
</evidence>
<keyword evidence="5" id="KW-1185">Reference proteome</keyword>
<keyword evidence="1" id="KW-0378">Hydrolase</keyword>
<dbReference type="Proteomes" id="UP000326799">
    <property type="component" value="Unassembled WGS sequence"/>
</dbReference>
<evidence type="ECO:0000313" key="5">
    <source>
        <dbReference type="Proteomes" id="UP000326799"/>
    </source>
</evidence>
<gene>
    <name evidence="4" type="ORF">BDV33DRAFT_210813</name>
</gene>
<feature type="domain" description="Dicer dsRNA-binding fold" evidence="3">
    <location>
        <begin position="59"/>
        <end position="102"/>
    </location>
</feature>
<keyword evidence="2" id="KW-0694">RNA-binding</keyword>
<proteinExistence type="predicted"/>
<evidence type="ECO:0000256" key="1">
    <source>
        <dbReference type="ARBA" id="ARBA00022801"/>
    </source>
</evidence>
<dbReference type="InterPro" id="IPR005034">
    <property type="entry name" value="Dicer_dimerisation"/>
</dbReference>
<organism evidence="4 5">
    <name type="scientific">Aspergillus novoparasiticus</name>
    <dbReference type="NCBI Taxonomy" id="986946"/>
    <lineage>
        <taxon>Eukaryota</taxon>
        <taxon>Fungi</taxon>
        <taxon>Dikarya</taxon>
        <taxon>Ascomycota</taxon>
        <taxon>Pezizomycotina</taxon>
        <taxon>Eurotiomycetes</taxon>
        <taxon>Eurotiomycetidae</taxon>
        <taxon>Eurotiales</taxon>
        <taxon>Aspergillaceae</taxon>
        <taxon>Aspergillus</taxon>
        <taxon>Aspergillus subgen. Circumdati</taxon>
    </lineage>
</organism>
<reference evidence="4 5" key="1">
    <citation type="submission" date="2019-04" db="EMBL/GenBank/DDBJ databases">
        <title>Fungal friends and foes A comparative genomics study of 23 Aspergillus species from section Flavi.</title>
        <authorList>
            <consortium name="DOE Joint Genome Institute"/>
            <person name="Kjaerbolling I."/>
            <person name="Vesth T.C."/>
            <person name="Frisvad J.C."/>
            <person name="Nybo J.L."/>
            <person name="Theobald S."/>
            <person name="Kildgaard S."/>
            <person name="Petersen T.I."/>
            <person name="Kuo A."/>
            <person name="Sato A."/>
            <person name="Lyhne E.K."/>
            <person name="Kogle M.E."/>
            <person name="Wiebenga A."/>
            <person name="Kun R.S."/>
            <person name="Lubbers R.J."/>
            <person name="Makela M.R."/>
            <person name="Barry K."/>
            <person name="Chovatia M."/>
            <person name="Clum A."/>
            <person name="Daum C."/>
            <person name="Haridas S."/>
            <person name="He G."/>
            <person name="LaButti K."/>
            <person name="Lipzen A."/>
            <person name="Mondo S."/>
            <person name="Pangilinan J."/>
            <person name="Riley R."/>
            <person name="Salamov A."/>
            <person name="Simmons B.A."/>
            <person name="Magnuson J.K."/>
            <person name="Henrissat B."/>
            <person name="Mortensen U.H."/>
            <person name="Larsen T.O."/>
            <person name="De vries R.P."/>
            <person name="Grigoriev I.V."/>
            <person name="Machida M."/>
            <person name="Baker S.E."/>
            <person name="Andersen M.R."/>
        </authorList>
    </citation>
    <scope>NUCLEOTIDE SEQUENCE [LARGE SCALE GENOMIC DNA]</scope>
    <source>
        <strain evidence="4 5">CBS 126849</strain>
    </source>
</reference>
<dbReference type="Gene3D" id="3.30.160.380">
    <property type="entry name" value="Dicer dimerisation domain"/>
    <property type="match status" value="1"/>
</dbReference>
<evidence type="ECO:0000313" key="4">
    <source>
        <dbReference type="EMBL" id="KAB8212822.1"/>
    </source>
</evidence>
<sequence>MIADNDMPKGIKRWQELEGEMVRLYRDHKRKLEEIARLENIPENVVLRMRLQNGGVDQPLRVATGAKWWLTERAARKNAASHTYIALHRAKLVNDHFLPLTPERRWRDVAGAPPVLTSKIAIEPIIDLWKQRAVSTGHKLYRSRMRISQNGKDRSDLAMILTTPVQFPATEPLKLFWDNGTNVVVSLHSLECFSISPAELQLMRETTFVLLSSARTKVPRNDAVGAPNVLVSPDIPLDELET</sequence>
<protein>
    <recommendedName>
        <fullName evidence="3">Dicer dsRNA-binding fold domain-containing protein</fullName>
    </recommendedName>
</protein>
<dbReference type="InterPro" id="IPR038248">
    <property type="entry name" value="Dicer_dimer_sf"/>
</dbReference>
<dbReference type="GO" id="GO:0003723">
    <property type="term" value="F:RNA binding"/>
    <property type="evidence" value="ECO:0007669"/>
    <property type="project" value="UniProtKB-KW"/>
</dbReference>
<dbReference type="AlphaFoldDB" id="A0A5N6E5I4"/>
<accession>A0A5N6E5I4</accession>
<dbReference type="GO" id="GO:0016891">
    <property type="term" value="F:RNA endonuclease activity producing 5'-phosphomonoesters, hydrolytic mechanism"/>
    <property type="evidence" value="ECO:0007669"/>
    <property type="project" value="InterPro"/>
</dbReference>